<dbReference type="InterPro" id="IPR001387">
    <property type="entry name" value="Cro/C1-type_HTH"/>
</dbReference>
<evidence type="ECO:0000256" key="1">
    <source>
        <dbReference type="ARBA" id="ARBA00023125"/>
    </source>
</evidence>
<name>A0A0K2JN33_9STAP</name>
<feature type="domain" description="HTH cro/C1-type" evidence="3">
    <location>
        <begin position="7"/>
        <end position="61"/>
    </location>
</feature>
<keyword evidence="2" id="KW-1133">Transmembrane helix</keyword>
<sequence length="191" mass="22193">MDVGNQIRYYRKENDLSQAELAEKIFVSSQTISNWENERSYPDLHNLIELATLFNVSLDQLVKGDVKAMKNAIDHSNMGRYGNLMMLFTLLSAMSFGAALKFSDGWFGFLVPLLLWMISFYFANKIERLKKKYDVQTYKEILDYMEHGEKSNHTSRNEKKFIIEKIIIVSCFTAAFGILVLISIYLFQLLE</sequence>
<dbReference type="SUPFAM" id="SSF47413">
    <property type="entry name" value="lambda repressor-like DNA-binding domains"/>
    <property type="match status" value="1"/>
</dbReference>
<dbReference type="Gene3D" id="1.10.260.40">
    <property type="entry name" value="lambda repressor-like DNA-binding domains"/>
    <property type="match status" value="1"/>
</dbReference>
<keyword evidence="2" id="KW-0472">Membrane</keyword>
<feature type="transmembrane region" description="Helical" evidence="2">
    <location>
        <begin position="166"/>
        <end position="187"/>
    </location>
</feature>
<feature type="transmembrane region" description="Helical" evidence="2">
    <location>
        <begin position="81"/>
        <end position="100"/>
    </location>
</feature>
<evidence type="ECO:0000259" key="3">
    <source>
        <dbReference type="PROSITE" id="PS50943"/>
    </source>
</evidence>
<proteinExistence type="predicted"/>
<dbReference type="CDD" id="cd00093">
    <property type="entry name" value="HTH_XRE"/>
    <property type="match status" value="1"/>
</dbReference>
<dbReference type="EMBL" id="KR732654">
    <property type="protein sequence ID" value="ALB00622.1"/>
    <property type="molecule type" value="Genomic_DNA"/>
</dbReference>
<evidence type="ECO:0000313" key="4">
    <source>
        <dbReference type="EMBL" id="ALB00622.1"/>
    </source>
</evidence>
<dbReference type="PANTHER" id="PTHR46558:SF15">
    <property type="entry name" value="HELIX-TURN-HELIX DOMAIN PROTEIN"/>
    <property type="match status" value="1"/>
</dbReference>
<keyword evidence="1" id="KW-0238">DNA-binding</keyword>
<reference evidence="4" key="1">
    <citation type="journal article" date="2016" name="PLoS ONE">
        <title>A Look into the Melting Pot: The mecC-Harboring Region Is a Recombination Hot Spot in Staphylococcus stepanovicii.</title>
        <authorList>
            <person name="Semmler T."/>
            <person name="Harrison E.M."/>
            <person name="Lubke-Becker A."/>
            <person name="Ulrich R.G."/>
            <person name="Wieler L.H."/>
            <person name="Guenther S."/>
            <person name="Stamm I."/>
            <person name="Hanssen A.M."/>
            <person name="Holmes M.A."/>
            <person name="Vincze S."/>
            <person name="Walther B."/>
        </authorList>
    </citation>
    <scope>NUCLEOTIDE SEQUENCE</scope>
    <source>
        <strain evidence="4">IMT28705</strain>
    </source>
</reference>
<evidence type="ECO:0000256" key="2">
    <source>
        <dbReference type="SAM" id="Phobius"/>
    </source>
</evidence>
<dbReference type="GO" id="GO:0003677">
    <property type="term" value="F:DNA binding"/>
    <property type="evidence" value="ECO:0007669"/>
    <property type="project" value="UniProtKB-KW"/>
</dbReference>
<dbReference type="AlphaFoldDB" id="A0A0K2JN33"/>
<keyword evidence="2" id="KW-0812">Transmembrane</keyword>
<organism evidence="4">
    <name type="scientific">Mammaliicoccus stepanovicii</name>
    <dbReference type="NCBI Taxonomy" id="643214"/>
    <lineage>
        <taxon>Bacteria</taxon>
        <taxon>Bacillati</taxon>
        <taxon>Bacillota</taxon>
        <taxon>Bacilli</taxon>
        <taxon>Bacillales</taxon>
        <taxon>Staphylococcaceae</taxon>
        <taxon>Mammaliicoccus</taxon>
    </lineage>
</organism>
<feature type="transmembrane region" description="Helical" evidence="2">
    <location>
        <begin position="106"/>
        <end position="123"/>
    </location>
</feature>
<dbReference type="SMART" id="SM00530">
    <property type="entry name" value="HTH_XRE"/>
    <property type="match status" value="1"/>
</dbReference>
<protein>
    <recommendedName>
        <fullName evidence="3">HTH cro/C1-type domain-containing protein</fullName>
    </recommendedName>
</protein>
<dbReference type="InterPro" id="IPR010982">
    <property type="entry name" value="Lambda_DNA-bd_dom_sf"/>
</dbReference>
<dbReference type="PANTHER" id="PTHR46558">
    <property type="entry name" value="TRACRIPTIONAL REGULATORY PROTEIN-RELATED-RELATED"/>
    <property type="match status" value="1"/>
</dbReference>
<dbReference type="PROSITE" id="PS50943">
    <property type="entry name" value="HTH_CROC1"/>
    <property type="match status" value="1"/>
</dbReference>
<accession>A0A0K2JN33</accession>
<dbReference type="Pfam" id="PF01381">
    <property type="entry name" value="HTH_3"/>
    <property type="match status" value="1"/>
</dbReference>